<organism evidence="1 2">
    <name type="scientific">Aequorivita vladivostokensis</name>
    <dbReference type="NCBI Taxonomy" id="171194"/>
    <lineage>
        <taxon>Bacteria</taxon>
        <taxon>Pseudomonadati</taxon>
        <taxon>Bacteroidota</taxon>
        <taxon>Flavobacteriia</taxon>
        <taxon>Flavobacteriales</taxon>
        <taxon>Flavobacteriaceae</taxon>
        <taxon>Aequorivita</taxon>
    </lineage>
</organism>
<feature type="non-terminal residue" evidence="1">
    <location>
        <position position="719"/>
    </location>
</feature>
<proteinExistence type="predicted"/>
<reference evidence="1 2" key="1">
    <citation type="submission" date="2014-10" db="EMBL/GenBank/DDBJ databases">
        <title>Genome sequencing of Vitellibacter vladivostokensis KMM 3516.</title>
        <authorList>
            <person name="Thevarajoo S."/>
            <person name="Selvaratnam C."/>
            <person name="Goh K.M."/>
            <person name="Chong C.S."/>
        </authorList>
    </citation>
    <scope>NUCLEOTIDE SEQUENCE [LARGE SCALE GENOMIC DNA]</scope>
    <source>
        <strain evidence="1 2">KMM 3516</strain>
    </source>
</reference>
<evidence type="ECO:0000313" key="1">
    <source>
        <dbReference type="EMBL" id="KJJ37526.1"/>
    </source>
</evidence>
<dbReference type="EMBL" id="JSVU01000011">
    <property type="protein sequence ID" value="KJJ37526.1"/>
    <property type="molecule type" value="Genomic_DNA"/>
</dbReference>
<evidence type="ECO:0008006" key="3">
    <source>
        <dbReference type="Google" id="ProtNLM"/>
    </source>
</evidence>
<dbReference type="Pfam" id="PF13573">
    <property type="entry name" value="SprB"/>
    <property type="match status" value="1"/>
</dbReference>
<dbReference type="InterPro" id="IPR025667">
    <property type="entry name" value="SprB_repeat"/>
</dbReference>
<dbReference type="Proteomes" id="UP000033497">
    <property type="component" value="Unassembled WGS sequence"/>
</dbReference>
<sequence length="719" mass="75211">MFKIITKLFASDRRFLIGLILIGCLSSQGYSQAIGSSDEGKVILPYSQAYLDQYNADLDKKAAAHNATFRSRSKAQAFNNAQKGDFVGACNLITCGSFEKADVAGGTFRTAVGGTNGQYQADVKYTCWNDDGTVDWSEGQYISYSTTNSNSVYPGIIEPSTFDGGGFAIFSFQNEAIRQTLSVIPNTVYTVCFEIAVIPRYNTVNSNNQGGAVIEYAPNLQFGVRNGAVQVSDPLTYTHNDLVQHQASDFPTRLSFATSGNNGDQNPGGWTEINPYWENRCITFKAGPNATSVEVFYKTGNPGRSVVLVDGLRLSVEGYANSPTVEPTSKVYCEPTPVALNSFVTSTTPPGAVLKWTTNPDLSVTADHLPNNPTVTPPGVYYAFYYNPTLGCTSPSRKLTLTISDLDSSFTKVNVTCFDGNNGSIDLSVTGGSGSYTYAWTASNGGSGLNPTAQDQSGLTAGTYNVTVSDGICTTLETIIITQPNQINVDAGNYGPLCDSVSPITLTGTPTNSGGTWSGPGVTDNGNGTATFNPSGLFGSNTVTYSYTNSNGCSNSDTANIIVYKSPTADAGNYGPLCDNVSPITLIGTPTNSNGTWSGTGVTNNGDGTATFNPAGLSGTITVTYTYTDGNSCSNSDTANILVNTAPTVDAGNYGPLCDNVSPITLTGTPTNSNGTWSGTGVTNNGDGTATFNPAGLSGSITVTYSYTDGNSCSNSDTA</sequence>
<name>A0ABR5DFI4_9FLAO</name>
<evidence type="ECO:0000313" key="2">
    <source>
        <dbReference type="Proteomes" id="UP000033497"/>
    </source>
</evidence>
<gene>
    <name evidence="1" type="ORF">MB09_14270</name>
</gene>
<keyword evidence="2" id="KW-1185">Reference proteome</keyword>
<accession>A0ABR5DFI4</accession>
<protein>
    <recommendedName>
        <fullName evidence="3">Ig-like domain-containing protein</fullName>
    </recommendedName>
</protein>
<comment type="caution">
    <text evidence="1">The sequence shown here is derived from an EMBL/GenBank/DDBJ whole genome shotgun (WGS) entry which is preliminary data.</text>
</comment>